<evidence type="ECO:0000313" key="5">
    <source>
        <dbReference type="EMBL" id="SPF48575.1"/>
    </source>
</evidence>
<dbReference type="InterPro" id="IPR050103">
    <property type="entry name" value="Class-III_PLP-dep_AT"/>
</dbReference>
<dbReference type="Pfam" id="PF00202">
    <property type="entry name" value="Aminotran_3"/>
    <property type="match status" value="1"/>
</dbReference>
<dbReference type="Proteomes" id="UP000238701">
    <property type="component" value="Unassembled WGS sequence"/>
</dbReference>
<gene>
    <name evidence="5" type="ORF">SBA1_870014</name>
</gene>
<evidence type="ECO:0000256" key="4">
    <source>
        <dbReference type="RuleBase" id="RU003560"/>
    </source>
</evidence>
<keyword evidence="3 4" id="KW-0663">Pyridoxal phosphate</keyword>
<dbReference type="InterPro" id="IPR049704">
    <property type="entry name" value="Aminotrans_3_PPA_site"/>
</dbReference>
<dbReference type="Gene3D" id="3.90.1150.10">
    <property type="entry name" value="Aspartate Aminotransferase, domain 1"/>
    <property type="match status" value="1"/>
</dbReference>
<evidence type="ECO:0000256" key="1">
    <source>
        <dbReference type="ARBA" id="ARBA00001933"/>
    </source>
</evidence>
<dbReference type="InterPro" id="IPR015422">
    <property type="entry name" value="PyrdxlP-dep_Trfase_small"/>
</dbReference>
<dbReference type="FunFam" id="3.40.640.10:FF:000004">
    <property type="entry name" value="Acetylornithine aminotransferase"/>
    <property type="match status" value="1"/>
</dbReference>
<dbReference type="PANTHER" id="PTHR11986:SF121">
    <property type="entry name" value="BLR3010 PROTEIN"/>
    <property type="match status" value="1"/>
</dbReference>
<comment type="cofactor">
    <cofactor evidence="1">
        <name>pyridoxal 5'-phosphate</name>
        <dbReference type="ChEBI" id="CHEBI:597326"/>
    </cofactor>
</comment>
<sequence length="461" mass="50938">MPFSIVQVMENRQGEQYALHRQHINSSLARVQRIIGFDNIYVRGEGSYLWDADGNRYLDLLSGFSVFNLGRNHPMVKQAIQDVLAADRPNLVKMDCPLLAGLLAEELVKRMPPGLDAVFFANSGADAVDTALKFARAATKRPRILYLDHAFHGLTLSTLAINGGKEFRKGFEPLMGGCDAVPMNDLGTLENELRHRDVAAFVVEPIQGKGVYVPDDNYLPEAQRLCRKYGALFVCDEVQVGMGRTGRFLCCEHWNLEPDIVTLSKSLGGGYVPVSATITRRRIHDATFNRLDRCQVHSTTFGQNELAMAAGLATLHVMDEERLTERAATMGKKLLKGLAALQEHYQMVADVRGKGLMIGIEFRAPRPLTLRAAWTAAETARKGLFAQLVVMALMREHHILTQVAGPDVNIIKLLPSLIIGDEEVEMIVAAFEAVMAEAEKVGGRVWAQSVQLVEHALGRQA</sequence>
<keyword evidence="5" id="KW-0808">Transferase</keyword>
<dbReference type="Gene3D" id="3.40.640.10">
    <property type="entry name" value="Type I PLP-dependent aspartate aminotransferase-like (Major domain)"/>
    <property type="match status" value="1"/>
</dbReference>
<evidence type="ECO:0000256" key="3">
    <source>
        <dbReference type="ARBA" id="ARBA00022898"/>
    </source>
</evidence>
<dbReference type="PANTHER" id="PTHR11986">
    <property type="entry name" value="AMINOTRANSFERASE CLASS III"/>
    <property type="match status" value="1"/>
</dbReference>
<dbReference type="SUPFAM" id="SSF53383">
    <property type="entry name" value="PLP-dependent transferases"/>
    <property type="match status" value="1"/>
</dbReference>
<dbReference type="GO" id="GO:0030170">
    <property type="term" value="F:pyridoxal phosphate binding"/>
    <property type="evidence" value="ECO:0007669"/>
    <property type="project" value="InterPro"/>
</dbReference>
<dbReference type="GO" id="GO:0042802">
    <property type="term" value="F:identical protein binding"/>
    <property type="evidence" value="ECO:0007669"/>
    <property type="project" value="TreeGrafter"/>
</dbReference>
<dbReference type="OrthoDB" id="9807885at2"/>
<evidence type="ECO:0000313" key="6">
    <source>
        <dbReference type="Proteomes" id="UP000238701"/>
    </source>
</evidence>
<reference evidence="6" key="1">
    <citation type="submission" date="2018-02" db="EMBL/GenBank/DDBJ databases">
        <authorList>
            <person name="Hausmann B."/>
        </authorList>
    </citation>
    <scope>NUCLEOTIDE SEQUENCE [LARGE SCALE GENOMIC DNA]</scope>
    <source>
        <strain evidence="6">Peat soil MAG SbA1</strain>
    </source>
</reference>
<name>A0A2U3L9F4_9BACT</name>
<dbReference type="EMBL" id="OMOD01000185">
    <property type="protein sequence ID" value="SPF48575.1"/>
    <property type="molecule type" value="Genomic_DNA"/>
</dbReference>
<organism evidence="5 6">
    <name type="scientific">Candidatus Sulfotelmatobacter kueseliae</name>
    <dbReference type="NCBI Taxonomy" id="2042962"/>
    <lineage>
        <taxon>Bacteria</taxon>
        <taxon>Pseudomonadati</taxon>
        <taxon>Acidobacteriota</taxon>
        <taxon>Terriglobia</taxon>
        <taxon>Terriglobales</taxon>
        <taxon>Candidatus Korobacteraceae</taxon>
        <taxon>Candidatus Sulfotelmatobacter</taxon>
    </lineage>
</organism>
<proteinExistence type="inferred from homology"/>
<dbReference type="CDD" id="cd00610">
    <property type="entry name" value="OAT_like"/>
    <property type="match status" value="1"/>
</dbReference>
<protein>
    <submittedName>
        <fullName evidence="5">Ornithine/acetylornithine aminotransferase</fullName>
    </submittedName>
</protein>
<dbReference type="AlphaFoldDB" id="A0A2U3L9F4"/>
<dbReference type="InterPro" id="IPR015421">
    <property type="entry name" value="PyrdxlP-dep_Trfase_major"/>
</dbReference>
<dbReference type="GO" id="GO:0008483">
    <property type="term" value="F:transaminase activity"/>
    <property type="evidence" value="ECO:0007669"/>
    <property type="project" value="UniProtKB-KW"/>
</dbReference>
<accession>A0A2U3L9F4</accession>
<comment type="similarity">
    <text evidence="4">Belongs to the class-III pyridoxal-phosphate-dependent aminotransferase family.</text>
</comment>
<keyword evidence="2 5" id="KW-0032">Aminotransferase</keyword>
<dbReference type="InterPro" id="IPR005814">
    <property type="entry name" value="Aminotrans_3"/>
</dbReference>
<dbReference type="InterPro" id="IPR015424">
    <property type="entry name" value="PyrdxlP-dep_Trfase"/>
</dbReference>
<dbReference type="PIRSF" id="PIRSF000521">
    <property type="entry name" value="Transaminase_4ab_Lys_Orn"/>
    <property type="match status" value="1"/>
</dbReference>
<evidence type="ECO:0000256" key="2">
    <source>
        <dbReference type="ARBA" id="ARBA00022576"/>
    </source>
</evidence>
<dbReference type="PROSITE" id="PS00600">
    <property type="entry name" value="AA_TRANSFER_CLASS_3"/>
    <property type="match status" value="1"/>
</dbReference>